<organism evidence="1 2">
    <name type="scientific">Lipomyces kononenkoae</name>
    <name type="common">Yeast</name>
    <dbReference type="NCBI Taxonomy" id="34357"/>
    <lineage>
        <taxon>Eukaryota</taxon>
        <taxon>Fungi</taxon>
        <taxon>Dikarya</taxon>
        <taxon>Ascomycota</taxon>
        <taxon>Saccharomycotina</taxon>
        <taxon>Lipomycetes</taxon>
        <taxon>Lipomycetales</taxon>
        <taxon>Lipomycetaceae</taxon>
        <taxon>Lipomyces</taxon>
    </lineage>
</organism>
<keyword evidence="2" id="KW-1185">Reference proteome</keyword>
<dbReference type="Proteomes" id="UP001433508">
    <property type="component" value="Unassembled WGS sequence"/>
</dbReference>
<name>A0ACC3T068_LIPKO</name>
<proteinExistence type="predicted"/>
<comment type="caution">
    <text evidence="1">The sequence shown here is derived from an EMBL/GenBank/DDBJ whole genome shotgun (WGS) entry which is preliminary data.</text>
</comment>
<evidence type="ECO:0000313" key="2">
    <source>
        <dbReference type="Proteomes" id="UP001433508"/>
    </source>
</evidence>
<gene>
    <name evidence="1" type="ORF">V1525DRAFT_388731</name>
</gene>
<sequence length="222" mass="24897">MQSSMDSAFPQLVHQWQRGSRNLERYRSGGYHPTYIGDQYHDGRYEVVHKLGYGSCSTVWLASSVAQSKEAITTWKFPVNVARSISAQVLLGLDYIHSCGVVRSDLHSNNILFRCPIFGGCTTEVLYGHLGEPRRLPVERLDKNPNGPGVPGYCIPPAMIFQSSEEMVNTQVIISDFGEAYLQDEQRNELRTPIMLLPPEVFFGEQLGPAIDIWTPGCTLYV</sequence>
<dbReference type="EMBL" id="MU971372">
    <property type="protein sequence ID" value="KAK9237235.1"/>
    <property type="molecule type" value="Genomic_DNA"/>
</dbReference>
<protein>
    <submittedName>
        <fullName evidence="1">Kinase-like protein</fullName>
    </submittedName>
</protein>
<accession>A0ACC3T068</accession>
<reference evidence="2" key="1">
    <citation type="journal article" date="2024" name="Front. Bioeng. Biotechnol.">
        <title>Genome-scale model development and genomic sequencing of the oleaginous clade Lipomyces.</title>
        <authorList>
            <person name="Czajka J.J."/>
            <person name="Han Y."/>
            <person name="Kim J."/>
            <person name="Mondo S.J."/>
            <person name="Hofstad B.A."/>
            <person name="Robles A."/>
            <person name="Haridas S."/>
            <person name="Riley R."/>
            <person name="LaButti K."/>
            <person name="Pangilinan J."/>
            <person name="Andreopoulos W."/>
            <person name="Lipzen A."/>
            <person name="Yan J."/>
            <person name="Wang M."/>
            <person name="Ng V."/>
            <person name="Grigoriev I.V."/>
            <person name="Spatafora J.W."/>
            <person name="Magnuson J.K."/>
            <person name="Baker S.E."/>
            <person name="Pomraning K.R."/>
        </authorList>
    </citation>
    <scope>NUCLEOTIDE SEQUENCE [LARGE SCALE GENOMIC DNA]</scope>
    <source>
        <strain evidence="2">CBS 7786</strain>
    </source>
</reference>
<evidence type="ECO:0000313" key="1">
    <source>
        <dbReference type="EMBL" id="KAK9237235.1"/>
    </source>
</evidence>